<reference evidence="1 2" key="1">
    <citation type="submission" date="2007-08" db="EMBL/GenBank/DDBJ databases">
        <title>Complete sequence of Roseiflexus castenholzii DSM 13941.</title>
        <authorList>
            <consortium name="US DOE Joint Genome Institute"/>
            <person name="Copeland A."/>
            <person name="Lucas S."/>
            <person name="Lapidus A."/>
            <person name="Barry K."/>
            <person name="Glavina del Rio T."/>
            <person name="Dalin E."/>
            <person name="Tice H."/>
            <person name="Pitluck S."/>
            <person name="Thompson L.S."/>
            <person name="Brettin T."/>
            <person name="Bruce D."/>
            <person name="Detter J.C."/>
            <person name="Han C."/>
            <person name="Tapia R."/>
            <person name="Schmutz J."/>
            <person name="Larimer F."/>
            <person name="Land M."/>
            <person name="Hauser L."/>
            <person name="Kyrpides N."/>
            <person name="Mikhailova N."/>
            <person name="Bryant D.A."/>
            <person name="Hanada S."/>
            <person name="Tsukatani Y."/>
            <person name="Richardson P."/>
        </authorList>
    </citation>
    <scope>NUCLEOTIDE SEQUENCE [LARGE SCALE GENOMIC DNA]</scope>
    <source>
        <strain evidence="2">DSM 13941 / HLO8</strain>
    </source>
</reference>
<dbReference type="OrthoDB" id="9870297at2"/>
<dbReference type="HOGENOM" id="CLU_2131647_0_0_0"/>
<proteinExistence type="predicted"/>
<dbReference type="KEGG" id="rca:Rcas_1698"/>
<keyword evidence="2" id="KW-1185">Reference proteome</keyword>
<dbReference type="EMBL" id="CP000804">
    <property type="protein sequence ID" value="ABU57790.1"/>
    <property type="molecule type" value="Genomic_DNA"/>
</dbReference>
<dbReference type="AlphaFoldDB" id="A7NJX0"/>
<dbReference type="STRING" id="383372.Rcas_1698"/>
<sequence>MHMRWIGVTLVALLTATLMAGIIGISIVQRRVIDAPHINLTLGSFHIRAFATHTPNCRIPGNQQGNSFCSSHSIYSTDEYYVVWLLNRSHRGAVTFEAAHRLAVIRLDPDSTP</sequence>
<evidence type="ECO:0000313" key="2">
    <source>
        <dbReference type="Proteomes" id="UP000000263"/>
    </source>
</evidence>
<dbReference type="RefSeq" id="WP_012120217.1">
    <property type="nucleotide sequence ID" value="NC_009767.1"/>
</dbReference>
<evidence type="ECO:0000313" key="1">
    <source>
        <dbReference type="EMBL" id="ABU57790.1"/>
    </source>
</evidence>
<protein>
    <submittedName>
        <fullName evidence="1">Uncharacterized protein</fullName>
    </submittedName>
</protein>
<organism evidence="1 2">
    <name type="scientific">Roseiflexus castenholzii (strain DSM 13941 / HLO8)</name>
    <dbReference type="NCBI Taxonomy" id="383372"/>
    <lineage>
        <taxon>Bacteria</taxon>
        <taxon>Bacillati</taxon>
        <taxon>Chloroflexota</taxon>
        <taxon>Chloroflexia</taxon>
        <taxon>Chloroflexales</taxon>
        <taxon>Roseiflexineae</taxon>
        <taxon>Roseiflexaceae</taxon>
        <taxon>Roseiflexus</taxon>
    </lineage>
</organism>
<accession>A7NJX0</accession>
<dbReference type="Proteomes" id="UP000000263">
    <property type="component" value="Chromosome"/>
</dbReference>
<gene>
    <name evidence="1" type="ordered locus">Rcas_1698</name>
</gene>
<name>A7NJX0_ROSCS</name>